<dbReference type="InterPro" id="IPR003594">
    <property type="entry name" value="HATPase_dom"/>
</dbReference>
<evidence type="ECO:0000256" key="8">
    <source>
        <dbReference type="ARBA" id="ARBA00022989"/>
    </source>
</evidence>
<evidence type="ECO:0000256" key="7">
    <source>
        <dbReference type="ARBA" id="ARBA00022777"/>
    </source>
</evidence>
<dbReference type="PRINTS" id="PR00344">
    <property type="entry name" value="BCTRLSENSOR"/>
</dbReference>
<evidence type="ECO:0000313" key="15">
    <source>
        <dbReference type="EMBL" id="GAA4266240.1"/>
    </source>
</evidence>
<organism evidence="15 16">
    <name type="scientific">Frondihabitans peucedani</name>
    <dbReference type="NCBI Taxonomy" id="598626"/>
    <lineage>
        <taxon>Bacteria</taxon>
        <taxon>Bacillati</taxon>
        <taxon>Actinomycetota</taxon>
        <taxon>Actinomycetes</taxon>
        <taxon>Micrococcales</taxon>
        <taxon>Microbacteriaceae</taxon>
        <taxon>Frondihabitans</taxon>
    </lineage>
</organism>
<evidence type="ECO:0000256" key="6">
    <source>
        <dbReference type="ARBA" id="ARBA00022692"/>
    </source>
</evidence>
<dbReference type="SUPFAM" id="SSF47384">
    <property type="entry name" value="Homodimeric domain of signal transducing histidine kinase"/>
    <property type="match status" value="1"/>
</dbReference>
<feature type="transmembrane region" description="Helical" evidence="12">
    <location>
        <begin position="214"/>
        <end position="235"/>
    </location>
</feature>
<dbReference type="PANTHER" id="PTHR45436:SF5">
    <property type="entry name" value="SENSOR HISTIDINE KINASE TRCS"/>
    <property type="match status" value="1"/>
</dbReference>
<dbReference type="CDD" id="cd00082">
    <property type="entry name" value="HisKA"/>
    <property type="match status" value="1"/>
</dbReference>
<evidence type="ECO:0000313" key="16">
    <source>
        <dbReference type="Proteomes" id="UP001501594"/>
    </source>
</evidence>
<evidence type="ECO:0000256" key="5">
    <source>
        <dbReference type="ARBA" id="ARBA00022679"/>
    </source>
</evidence>
<evidence type="ECO:0000256" key="3">
    <source>
        <dbReference type="ARBA" id="ARBA00012438"/>
    </source>
</evidence>
<comment type="subcellular location">
    <subcellularLocation>
        <location evidence="2">Cell membrane</location>
    </subcellularLocation>
</comment>
<dbReference type="CDD" id="cd06225">
    <property type="entry name" value="HAMP"/>
    <property type="match status" value="1"/>
</dbReference>
<dbReference type="InterPro" id="IPR050428">
    <property type="entry name" value="TCS_sensor_his_kinase"/>
</dbReference>
<keyword evidence="6 12" id="KW-0812">Transmembrane</keyword>
<evidence type="ECO:0000256" key="9">
    <source>
        <dbReference type="ARBA" id="ARBA00023012"/>
    </source>
</evidence>
<accession>A0ABP8E1X7</accession>
<dbReference type="Gene3D" id="1.10.287.130">
    <property type="match status" value="1"/>
</dbReference>
<dbReference type="EC" id="2.7.13.3" evidence="3"/>
<evidence type="ECO:0000256" key="2">
    <source>
        <dbReference type="ARBA" id="ARBA00004236"/>
    </source>
</evidence>
<dbReference type="SMART" id="SM00304">
    <property type="entry name" value="HAMP"/>
    <property type="match status" value="1"/>
</dbReference>
<evidence type="ECO:0000259" key="14">
    <source>
        <dbReference type="PROSITE" id="PS50885"/>
    </source>
</evidence>
<evidence type="ECO:0000256" key="4">
    <source>
        <dbReference type="ARBA" id="ARBA00022553"/>
    </source>
</evidence>
<dbReference type="SUPFAM" id="SSF55874">
    <property type="entry name" value="ATPase domain of HSP90 chaperone/DNA topoisomerase II/histidine kinase"/>
    <property type="match status" value="1"/>
</dbReference>
<dbReference type="InterPro" id="IPR003660">
    <property type="entry name" value="HAMP_dom"/>
</dbReference>
<dbReference type="PROSITE" id="PS50109">
    <property type="entry name" value="HIS_KIN"/>
    <property type="match status" value="1"/>
</dbReference>
<keyword evidence="8 12" id="KW-1133">Transmembrane helix</keyword>
<dbReference type="Proteomes" id="UP001501594">
    <property type="component" value="Unassembled WGS sequence"/>
</dbReference>
<comment type="caution">
    <text evidence="15">The sequence shown here is derived from an EMBL/GenBank/DDBJ whole genome shotgun (WGS) entry which is preliminary data.</text>
</comment>
<keyword evidence="10 12" id="KW-0472">Membrane</keyword>
<dbReference type="InterPro" id="IPR036890">
    <property type="entry name" value="HATPase_C_sf"/>
</dbReference>
<keyword evidence="16" id="KW-1185">Reference proteome</keyword>
<keyword evidence="9" id="KW-0902">Two-component regulatory system</keyword>
<proteinExistence type="predicted"/>
<reference evidence="16" key="1">
    <citation type="journal article" date="2019" name="Int. J. Syst. Evol. Microbiol.">
        <title>The Global Catalogue of Microorganisms (GCM) 10K type strain sequencing project: providing services to taxonomists for standard genome sequencing and annotation.</title>
        <authorList>
            <consortium name="The Broad Institute Genomics Platform"/>
            <consortium name="The Broad Institute Genome Sequencing Center for Infectious Disease"/>
            <person name="Wu L."/>
            <person name="Ma J."/>
        </authorList>
    </citation>
    <scope>NUCLEOTIDE SEQUENCE [LARGE SCALE GENOMIC DNA]</scope>
    <source>
        <strain evidence="16">JCM 17442</strain>
    </source>
</reference>
<dbReference type="SMART" id="SM00388">
    <property type="entry name" value="HisKA"/>
    <property type="match status" value="1"/>
</dbReference>
<sequence>MSRAASIADGKRRIADARPAHGLRTGSLRLRAVVAILLLLVILLGALAVTVEATLGTRLRAQIEDRLRDRASAATALVGTVSSDELAERLSFQGLSVLIRDRNGDRVVAGPSPEQLRAGPKAGAGLPGPKGAGSSTTGSSADPATPGSPAAAPAAGKAAAGAAGTAAASAKITSSTITADDQLVTLVSKLSDGSTITLTADASSVGQTLAQLRWVMLAASAAFLLIAAVGLVLVVRASLRPLDRVTAVARSIAGGDRGRRLHPRSPRTEIGRVALAFDEMLDAVEGAETKALEAEARVRAFVSDAAHELRTPVAGMRAAADTLVRSPVDREGRERLAGHVAREASRASRLIDDMLMMARVDRGLELELVTVDLGAVVLAEVERQRLRRPSLDLRVEIASARSCATVDPDRIAQIVGNLLDNAARATGYTGRVDVELRADDDAEQLSVDVSDDGPGVPEADRERVFDRLVRLDAGRDQASGGAGLGLPIARGIARAHGGDVVCLPSTHGARFRLTVPQTTTPTQDPALATPADAPAHAG</sequence>
<dbReference type="RefSeq" id="WP_344795286.1">
    <property type="nucleotide sequence ID" value="NZ_BAABAU010000001.1"/>
</dbReference>
<dbReference type="PROSITE" id="PS50885">
    <property type="entry name" value="HAMP"/>
    <property type="match status" value="1"/>
</dbReference>
<feature type="domain" description="HAMP" evidence="14">
    <location>
        <begin position="236"/>
        <end position="289"/>
    </location>
</feature>
<evidence type="ECO:0000256" key="12">
    <source>
        <dbReference type="SAM" id="Phobius"/>
    </source>
</evidence>
<dbReference type="CDD" id="cd00075">
    <property type="entry name" value="HATPase"/>
    <property type="match status" value="1"/>
</dbReference>
<evidence type="ECO:0000259" key="13">
    <source>
        <dbReference type="PROSITE" id="PS50109"/>
    </source>
</evidence>
<evidence type="ECO:0000256" key="11">
    <source>
        <dbReference type="SAM" id="MobiDB-lite"/>
    </source>
</evidence>
<dbReference type="InterPro" id="IPR003661">
    <property type="entry name" value="HisK_dim/P_dom"/>
</dbReference>
<dbReference type="Gene3D" id="3.30.565.10">
    <property type="entry name" value="Histidine kinase-like ATPase, C-terminal domain"/>
    <property type="match status" value="1"/>
</dbReference>
<keyword evidence="7" id="KW-0418">Kinase</keyword>
<dbReference type="InterPro" id="IPR036097">
    <property type="entry name" value="HisK_dim/P_sf"/>
</dbReference>
<gene>
    <name evidence="15" type="ORF">GCM10022256_18520</name>
</gene>
<dbReference type="PANTHER" id="PTHR45436">
    <property type="entry name" value="SENSOR HISTIDINE KINASE YKOH"/>
    <property type="match status" value="1"/>
</dbReference>
<dbReference type="InterPro" id="IPR004358">
    <property type="entry name" value="Sig_transdc_His_kin-like_C"/>
</dbReference>
<dbReference type="InterPro" id="IPR005467">
    <property type="entry name" value="His_kinase_dom"/>
</dbReference>
<dbReference type="Pfam" id="PF00672">
    <property type="entry name" value="HAMP"/>
    <property type="match status" value="1"/>
</dbReference>
<name>A0ABP8E1X7_9MICO</name>
<feature type="compositionally biased region" description="Low complexity" evidence="11">
    <location>
        <begin position="132"/>
        <end position="154"/>
    </location>
</feature>
<dbReference type="Gene3D" id="6.10.340.10">
    <property type="match status" value="1"/>
</dbReference>
<keyword evidence="4" id="KW-0597">Phosphoprotein</keyword>
<evidence type="ECO:0000256" key="10">
    <source>
        <dbReference type="ARBA" id="ARBA00023136"/>
    </source>
</evidence>
<keyword evidence="5" id="KW-0808">Transferase</keyword>
<evidence type="ECO:0000256" key="1">
    <source>
        <dbReference type="ARBA" id="ARBA00000085"/>
    </source>
</evidence>
<dbReference type="EMBL" id="BAABAU010000001">
    <property type="protein sequence ID" value="GAA4266240.1"/>
    <property type="molecule type" value="Genomic_DNA"/>
</dbReference>
<dbReference type="Pfam" id="PF00512">
    <property type="entry name" value="HisKA"/>
    <property type="match status" value="1"/>
</dbReference>
<dbReference type="SMART" id="SM00387">
    <property type="entry name" value="HATPase_c"/>
    <property type="match status" value="1"/>
</dbReference>
<dbReference type="Pfam" id="PF02518">
    <property type="entry name" value="HATPase_c"/>
    <property type="match status" value="1"/>
</dbReference>
<dbReference type="SUPFAM" id="SSF158472">
    <property type="entry name" value="HAMP domain-like"/>
    <property type="match status" value="1"/>
</dbReference>
<feature type="domain" description="Histidine kinase" evidence="13">
    <location>
        <begin position="304"/>
        <end position="519"/>
    </location>
</feature>
<comment type="catalytic activity">
    <reaction evidence="1">
        <text>ATP + protein L-histidine = ADP + protein N-phospho-L-histidine.</text>
        <dbReference type="EC" id="2.7.13.3"/>
    </reaction>
</comment>
<feature type="region of interest" description="Disordered" evidence="11">
    <location>
        <begin position="106"/>
        <end position="154"/>
    </location>
</feature>
<protein>
    <recommendedName>
        <fullName evidence="3">histidine kinase</fullName>
        <ecNumber evidence="3">2.7.13.3</ecNumber>
    </recommendedName>
</protein>
<feature type="region of interest" description="Disordered" evidence="11">
    <location>
        <begin position="516"/>
        <end position="538"/>
    </location>
</feature>